<proteinExistence type="inferred from homology"/>
<keyword evidence="9" id="KW-1185">Reference proteome</keyword>
<name>C7QJQ8_CATAD</name>
<dbReference type="InterPro" id="IPR001789">
    <property type="entry name" value="Sig_transdc_resp-reg_receiver"/>
</dbReference>
<dbReference type="PROSITE" id="PS50110">
    <property type="entry name" value="RESPONSE_REGULATORY"/>
    <property type="match status" value="1"/>
</dbReference>
<organism evidence="8 9">
    <name type="scientific">Catenulispora acidiphila (strain DSM 44928 / JCM 14897 / NBRC 102108 / NRRL B-24433 / ID139908)</name>
    <dbReference type="NCBI Taxonomy" id="479433"/>
    <lineage>
        <taxon>Bacteria</taxon>
        <taxon>Bacillati</taxon>
        <taxon>Actinomycetota</taxon>
        <taxon>Actinomycetes</taxon>
        <taxon>Catenulisporales</taxon>
        <taxon>Catenulisporaceae</taxon>
        <taxon>Catenulispora</taxon>
    </lineage>
</organism>
<evidence type="ECO:0000256" key="5">
    <source>
        <dbReference type="ARBA" id="ARBA00023163"/>
    </source>
</evidence>
<dbReference type="SMART" id="SM00448">
    <property type="entry name" value="REC"/>
    <property type="match status" value="1"/>
</dbReference>
<dbReference type="STRING" id="479433.Caci_4282"/>
<dbReference type="RefSeq" id="WP_015792875.1">
    <property type="nucleotide sequence ID" value="NC_013131.1"/>
</dbReference>
<evidence type="ECO:0000256" key="3">
    <source>
        <dbReference type="ARBA" id="ARBA00023082"/>
    </source>
</evidence>
<dbReference type="SUPFAM" id="SSF52172">
    <property type="entry name" value="CheY-like"/>
    <property type="match status" value="1"/>
</dbReference>
<evidence type="ECO:0000259" key="7">
    <source>
        <dbReference type="PROSITE" id="PS50110"/>
    </source>
</evidence>
<dbReference type="InterPro" id="IPR000792">
    <property type="entry name" value="Tscrpt_reg_LuxR_C"/>
</dbReference>
<accession>C7QJQ8</accession>
<dbReference type="KEGG" id="cai:Caci_4282"/>
<dbReference type="GO" id="GO:0003677">
    <property type="term" value="F:DNA binding"/>
    <property type="evidence" value="ECO:0007669"/>
    <property type="project" value="UniProtKB-KW"/>
</dbReference>
<evidence type="ECO:0000256" key="1">
    <source>
        <dbReference type="ARBA" id="ARBA00010641"/>
    </source>
</evidence>
<evidence type="ECO:0000313" key="8">
    <source>
        <dbReference type="EMBL" id="ACU73146.1"/>
    </source>
</evidence>
<dbReference type="Pfam" id="PF00072">
    <property type="entry name" value="Response_reg"/>
    <property type="match status" value="1"/>
</dbReference>
<keyword evidence="4" id="KW-0238">DNA-binding</keyword>
<keyword evidence="6" id="KW-0597">Phosphoprotein</keyword>
<evidence type="ECO:0000313" key="9">
    <source>
        <dbReference type="Proteomes" id="UP000000851"/>
    </source>
</evidence>
<reference evidence="8 9" key="1">
    <citation type="journal article" date="2009" name="Stand. Genomic Sci.">
        <title>Complete genome sequence of Catenulispora acidiphila type strain (ID 139908).</title>
        <authorList>
            <person name="Copeland A."/>
            <person name="Lapidus A."/>
            <person name="Glavina Del Rio T."/>
            <person name="Nolan M."/>
            <person name="Lucas S."/>
            <person name="Chen F."/>
            <person name="Tice H."/>
            <person name="Cheng J.F."/>
            <person name="Bruce D."/>
            <person name="Goodwin L."/>
            <person name="Pitluck S."/>
            <person name="Mikhailova N."/>
            <person name="Pati A."/>
            <person name="Ivanova N."/>
            <person name="Mavromatis K."/>
            <person name="Chen A."/>
            <person name="Palaniappan K."/>
            <person name="Chain P."/>
            <person name="Land M."/>
            <person name="Hauser L."/>
            <person name="Chang Y.J."/>
            <person name="Jeffries C.D."/>
            <person name="Chertkov O."/>
            <person name="Brettin T."/>
            <person name="Detter J.C."/>
            <person name="Han C."/>
            <person name="Ali Z."/>
            <person name="Tindall B.J."/>
            <person name="Goker M."/>
            <person name="Bristow J."/>
            <person name="Eisen J.A."/>
            <person name="Markowitz V."/>
            <person name="Hugenholtz P."/>
            <person name="Kyrpides N.C."/>
            <person name="Klenk H.P."/>
        </authorList>
    </citation>
    <scope>NUCLEOTIDE SEQUENCE [LARGE SCALE GENOMIC DNA]</scope>
    <source>
        <strain evidence="9">DSM 44928 / JCM 14897 / NBRC 102108 / NRRL B-24433 / ID139908</strain>
    </source>
</reference>
<evidence type="ECO:0000256" key="2">
    <source>
        <dbReference type="ARBA" id="ARBA00023015"/>
    </source>
</evidence>
<dbReference type="InterPro" id="IPR016032">
    <property type="entry name" value="Sig_transdc_resp-reg_C-effctor"/>
</dbReference>
<dbReference type="InParanoid" id="C7QJQ8"/>
<keyword evidence="3" id="KW-0731">Sigma factor</keyword>
<dbReference type="InterPro" id="IPR039420">
    <property type="entry name" value="WalR-like"/>
</dbReference>
<evidence type="ECO:0000256" key="6">
    <source>
        <dbReference type="PROSITE-ProRule" id="PRU00169"/>
    </source>
</evidence>
<dbReference type="PANTHER" id="PTHR43214">
    <property type="entry name" value="TWO-COMPONENT RESPONSE REGULATOR"/>
    <property type="match status" value="1"/>
</dbReference>
<dbReference type="PROSITE" id="PS00622">
    <property type="entry name" value="HTH_LUXR_1"/>
    <property type="match status" value="1"/>
</dbReference>
<feature type="modified residue" description="4-aspartylphosphate" evidence="6">
    <location>
        <position position="60"/>
    </location>
</feature>
<dbReference type="InterPro" id="IPR013249">
    <property type="entry name" value="RNA_pol_sigma70_r4_t2"/>
</dbReference>
<feature type="domain" description="Response regulatory" evidence="7">
    <location>
        <begin position="11"/>
        <end position="124"/>
    </location>
</feature>
<keyword evidence="5" id="KW-0804">Transcription</keyword>
<comment type="similarity">
    <text evidence="1">Belongs to the sigma-70 factor family. ECF subfamily.</text>
</comment>
<protein>
    <submittedName>
        <fullName evidence="8">Two component transcriptional regulator, LuxR family</fullName>
    </submittedName>
</protein>
<dbReference type="SUPFAM" id="SSF46894">
    <property type="entry name" value="C-terminal effector domain of the bipartite response regulators"/>
    <property type="match status" value="1"/>
</dbReference>
<dbReference type="EMBL" id="CP001700">
    <property type="protein sequence ID" value="ACU73146.1"/>
    <property type="molecule type" value="Genomic_DNA"/>
</dbReference>
<dbReference type="GO" id="GO:0016987">
    <property type="term" value="F:sigma factor activity"/>
    <property type="evidence" value="ECO:0007669"/>
    <property type="project" value="UniProtKB-KW"/>
</dbReference>
<dbReference type="PANTHER" id="PTHR43214:SF43">
    <property type="entry name" value="TWO-COMPONENT RESPONSE REGULATOR"/>
    <property type="match status" value="1"/>
</dbReference>
<dbReference type="HOGENOM" id="CLU_000445_90_10_11"/>
<dbReference type="Proteomes" id="UP000000851">
    <property type="component" value="Chromosome"/>
</dbReference>
<dbReference type="eggNOG" id="COG2197">
    <property type="taxonomic scope" value="Bacteria"/>
</dbReference>
<evidence type="ECO:0000256" key="4">
    <source>
        <dbReference type="ARBA" id="ARBA00023125"/>
    </source>
</evidence>
<gene>
    <name evidence="8" type="ordered locus">Caci_4282</name>
</gene>
<dbReference type="Gene3D" id="3.40.50.2300">
    <property type="match status" value="1"/>
</dbReference>
<dbReference type="GO" id="GO:0000160">
    <property type="term" value="P:phosphorelay signal transduction system"/>
    <property type="evidence" value="ECO:0007669"/>
    <property type="project" value="InterPro"/>
</dbReference>
<dbReference type="GO" id="GO:0006352">
    <property type="term" value="P:DNA-templated transcription initiation"/>
    <property type="evidence" value="ECO:0007669"/>
    <property type="project" value="InterPro"/>
</dbReference>
<dbReference type="Pfam" id="PF08281">
    <property type="entry name" value="Sigma70_r4_2"/>
    <property type="match status" value="1"/>
</dbReference>
<dbReference type="InterPro" id="IPR011006">
    <property type="entry name" value="CheY-like_superfamily"/>
</dbReference>
<sequence length="197" mass="20864">MGPAAVAGVIRVAVVDDDRLAPAGIRALLAAQPDIEVCAVHTTLAGHLDAAVEADVVLLDLLLQDGVPPARNIAALVRAGRTVLVMSVHADHQQVWAAMQAGAGGYLIKDDDPDQLAEAIRTVHVGDVAITPELAFVISLSPPLLSPTEQQVLLLRSRGHTYEAIAHRLNVDKSTVATLLRRAGDKFAKRAARQRIP</sequence>
<keyword evidence="2" id="KW-0805">Transcription regulation</keyword>
<dbReference type="AlphaFoldDB" id="C7QJQ8"/>